<dbReference type="Proteomes" id="UP001492541">
    <property type="component" value="Chromosome"/>
</dbReference>
<dbReference type="Gene3D" id="3.40.50.1220">
    <property type="entry name" value="TPP-binding domain"/>
    <property type="match status" value="1"/>
</dbReference>
<dbReference type="InterPro" id="IPR029061">
    <property type="entry name" value="THDP-binding"/>
</dbReference>
<comment type="cofactor">
    <cofactor evidence="1">
        <name>Mg(2+)</name>
        <dbReference type="ChEBI" id="CHEBI:18420"/>
    </cofactor>
</comment>
<dbReference type="EMBL" id="CP087714">
    <property type="protein sequence ID" value="XAT63296.1"/>
    <property type="molecule type" value="Genomic_DNA"/>
</dbReference>
<evidence type="ECO:0000259" key="9">
    <source>
        <dbReference type="Pfam" id="PF02776"/>
    </source>
</evidence>
<dbReference type="Pfam" id="PF02776">
    <property type="entry name" value="TPP_enzyme_N"/>
    <property type="match status" value="1"/>
</dbReference>
<evidence type="ECO:0000256" key="5">
    <source>
        <dbReference type="ARBA" id="ARBA00023052"/>
    </source>
</evidence>
<dbReference type="InterPro" id="IPR000399">
    <property type="entry name" value="TPP-bd_CS"/>
</dbReference>
<name>A0ABZ3H3X6_GEOAI</name>
<dbReference type="InterPro" id="IPR029035">
    <property type="entry name" value="DHS-like_NAD/FAD-binding_dom"/>
</dbReference>
<accession>A0ABZ3H3X6</accession>
<keyword evidence="5 6" id="KW-0786">Thiamine pyrophosphate</keyword>
<comment type="similarity">
    <text evidence="3 6">Belongs to the TPP enzyme family.</text>
</comment>
<evidence type="ECO:0000256" key="4">
    <source>
        <dbReference type="ARBA" id="ARBA00022723"/>
    </source>
</evidence>
<dbReference type="InterPro" id="IPR012001">
    <property type="entry name" value="Thiamin_PyroP_enz_TPP-bd_dom"/>
</dbReference>
<dbReference type="SUPFAM" id="SSF52518">
    <property type="entry name" value="Thiamin diphosphate-binding fold (THDP-binding)"/>
    <property type="match status" value="2"/>
</dbReference>
<dbReference type="PANTHER" id="PTHR18968">
    <property type="entry name" value="THIAMINE PYROPHOSPHATE ENZYMES"/>
    <property type="match status" value="1"/>
</dbReference>
<dbReference type="InterPro" id="IPR045229">
    <property type="entry name" value="TPP_enz"/>
</dbReference>
<dbReference type="Pfam" id="PF00205">
    <property type="entry name" value="TPP_enzyme_M"/>
    <property type="match status" value="1"/>
</dbReference>
<proteinExistence type="inferred from homology"/>
<sequence>MNGAEIVAKALLKEGIKCAFALPSGEILPVCEYLRDEGVDVIFTRHEQASGNAADGYARVTREAGFCIVPTGPGLANLMPALAQAYYASSPVVAVAGHSRYENLDRNAFEEIDGFLWVKEYTKWSRLVPFTHRLHEYVQDAFRKAMSGRYGPVLLEIPKDVLNADVDVQIEFKDPENYRFTGRFVCEDELVAEAMNMLNEAEKPIIIAGSGVYWSKSEDLLLKFAEKHSIPVLANGLGFGCIPSDHRLFAGHASASIVLGESDFVMVIGSKLDEFLGFGQKFSKDAKIVHVDIDPDALGKNRYVDLAVLSDARAFLSKALQSNVNRKFDSWAAGVEMMARNIAEMFDHAAKGDERPMKPQTLMKELSEIMRKDDIVILDGGETTAWGLLYLKARKAGSVISSQGPFGHLGAGVPMGIAAKAAEPDRRVFVVTGDGSFLFNGAEIDTAVRHELPIIVVVVNDSAWGLVNHTRLLTTKSEERARYGAILNENVRYDKFAESLGAYGELITDIAEFREAVRRAVDAGIPAVIDVRVKLEEISPLANILSGSEG</sequence>
<dbReference type="InterPro" id="IPR011766">
    <property type="entry name" value="TPP_enzyme_TPP-bd"/>
</dbReference>
<dbReference type="PROSITE" id="PS00187">
    <property type="entry name" value="TPP_ENZYMES"/>
    <property type="match status" value="1"/>
</dbReference>
<evidence type="ECO:0000256" key="1">
    <source>
        <dbReference type="ARBA" id="ARBA00001946"/>
    </source>
</evidence>
<comment type="cofactor">
    <cofactor evidence="2">
        <name>thiamine diphosphate</name>
        <dbReference type="ChEBI" id="CHEBI:58937"/>
    </cofactor>
</comment>
<dbReference type="GeneID" id="90449731"/>
<evidence type="ECO:0000259" key="7">
    <source>
        <dbReference type="Pfam" id="PF00205"/>
    </source>
</evidence>
<dbReference type="CDD" id="cd07035">
    <property type="entry name" value="TPP_PYR_POX_like"/>
    <property type="match status" value="1"/>
</dbReference>
<dbReference type="PANTHER" id="PTHR18968:SF166">
    <property type="entry name" value="2-HYDROXYACYL-COA LYASE 2"/>
    <property type="match status" value="1"/>
</dbReference>
<dbReference type="Gene3D" id="3.40.50.970">
    <property type="match status" value="2"/>
</dbReference>
<feature type="domain" description="Thiamine pyrophosphate enzyme central" evidence="7">
    <location>
        <begin position="191"/>
        <end position="318"/>
    </location>
</feature>
<reference evidence="10 11" key="1">
    <citation type="submission" date="2021-11" db="EMBL/GenBank/DDBJ databases">
        <title>Whole genome of Geoglobus acetivorans.</title>
        <authorList>
            <person name="Liu D."/>
        </authorList>
    </citation>
    <scope>NUCLEOTIDE SEQUENCE [LARGE SCALE GENOMIC DNA]</scope>
    <source>
        <strain evidence="10 11">SBH6</strain>
    </source>
</reference>
<protein>
    <submittedName>
        <fullName evidence="10">Thiamine pyrophosphate-binding protein</fullName>
    </submittedName>
</protein>
<evidence type="ECO:0000256" key="3">
    <source>
        <dbReference type="ARBA" id="ARBA00007812"/>
    </source>
</evidence>
<evidence type="ECO:0000313" key="11">
    <source>
        <dbReference type="Proteomes" id="UP001492541"/>
    </source>
</evidence>
<keyword evidence="4" id="KW-0479">Metal-binding</keyword>
<evidence type="ECO:0000256" key="2">
    <source>
        <dbReference type="ARBA" id="ARBA00001964"/>
    </source>
</evidence>
<evidence type="ECO:0000313" key="10">
    <source>
        <dbReference type="EMBL" id="XAT63296.1"/>
    </source>
</evidence>
<dbReference type="Pfam" id="PF02775">
    <property type="entry name" value="TPP_enzyme_C"/>
    <property type="match status" value="1"/>
</dbReference>
<organism evidence="10 11">
    <name type="scientific">Geoglobus acetivorans</name>
    <dbReference type="NCBI Taxonomy" id="565033"/>
    <lineage>
        <taxon>Archaea</taxon>
        <taxon>Methanobacteriati</taxon>
        <taxon>Methanobacteriota</taxon>
        <taxon>Archaeoglobi</taxon>
        <taxon>Archaeoglobales</taxon>
        <taxon>Archaeoglobaceae</taxon>
        <taxon>Geoglobus</taxon>
    </lineage>
</organism>
<evidence type="ECO:0000259" key="8">
    <source>
        <dbReference type="Pfam" id="PF02775"/>
    </source>
</evidence>
<keyword evidence="11" id="KW-1185">Reference proteome</keyword>
<dbReference type="CDD" id="cd02004">
    <property type="entry name" value="TPP_BZL_OCoD_HPCL"/>
    <property type="match status" value="1"/>
</dbReference>
<gene>
    <name evidence="10" type="ORF">LPQ35_08530</name>
</gene>
<feature type="domain" description="Thiamine pyrophosphate enzyme TPP-binding" evidence="8">
    <location>
        <begin position="379"/>
        <end position="531"/>
    </location>
</feature>
<dbReference type="InterPro" id="IPR012000">
    <property type="entry name" value="Thiamin_PyroP_enz_cen_dom"/>
</dbReference>
<evidence type="ECO:0000256" key="6">
    <source>
        <dbReference type="RuleBase" id="RU362132"/>
    </source>
</evidence>
<dbReference type="SUPFAM" id="SSF52467">
    <property type="entry name" value="DHS-like NAD/FAD-binding domain"/>
    <property type="match status" value="1"/>
</dbReference>
<dbReference type="RefSeq" id="WP_193808361.1">
    <property type="nucleotide sequence ID" value="NZ_CP087714.1"/>
</dbReference>
<feature type="domain" description="Thiamine pyrophosphate enzyme N-terminal TPP-binding" evidence="9">
    <location>
        <begin position="1"/>
        <end position="114"/>
    </location>
</feature>